<feature type="signal peptide" evidence="2">
    <location>
        <begin position="1"/>
        <end position="18"/>
    </location>
</feature>
<evidence type="ECO:0000313" key="4">
    <source>
        <dbReference type="Proteomes" id="UP000605568"/>
    </source>
</evidence>
<dbReference type="GO" id="GO:0016787">
    <property type="term" value="F:hydrolase activity"/>
    <property type="evidence" value="ECO:0007669"/>
    <property type="project" value="UniProtKB-KW"/>
</dbReference>
<dbReference type="Pfam" id="PF03663">
    <property type="entry name" value="Glyco_hydro_76"/>
    <property type="match status" value="1"/>
</dbReference>
<dbReference type="RefSeq" id="WP_229904252.1">
    <property type="nucleotide sequence ID" value="NZ_BNAR01000001.1"/>
</dbReference>
<name>A0ABQ3LWV9_9PSEU</name>
<feature type="region of interest" description="Disordered" evidence="1">
    <location>
        <begin position="48"/>
        <end position="77"/>
    </location>
</feature>
<dbReference type="InterPro" id="IPR053169">
    <property type="entry name" value="MUG_Protein"/>
</dbReference>
<comment type="caution">
    <text evidence="3">The sequence shown here is derived from an EMBL/GenBank/DDBJ whole genome shotgun (WGS) entry which is preliminary data.</text>
</comment>
<sequence>MLRAALLTSLMVSATVLAVPPESTAEAPQVVRSTADCDYYCDDRDPSLPLSARRSAHRPGTSAPPTTAGPPSTGSVPPAAAAVICNRHCDARDPALAPADRLAQTVSVAGRQISLRFNDTDAMGWAVVSSAQQGDEVWLDRSFDAGATWGSGSRLGNTAAPAGFGTWRTTMFNVDDWAGLGVGLLRACGRPAGSSSIACTSWYRTTWNAGERRTAAATALMERYNLGTGLFDTTGWWNSANALTAVIDNIRVTGMNSYRYAIARTYDLNRQAWQGNFINDYNDDIAWWGLAWLAAYDLTGDSRYLNTARAGADHMFRYWDSVCGGGIWWSSGKNYKNAIANSLYVQLNAALHNRIPGDSTYLQRARAGWTWFLNSKMINSANLVNDGLTSSCANNNQTPWSYNQGVPIAALVELHRATGDASLLTKARALADASTTSAFLNPGGILFDDGGGGDVPSFKGIYVRGLAALNRALADRPYTSYLRRQADTAHARDRSSADAYDQPWAGPFQRSDAARQHSAVDLMNAAG</sequence>
<dbReference type="EMBL" id="BNAR01000001">
    <property type="protein sequence ID" value="GHH27955.1"/>
    <property type="molecule type" value="Genomic_DNA"/>
</dbReference>
<dbReference type="PANTHER" id="PTHR47791">
    <property type="entry name" value="MEIOTICALLY UP-REGULATED GENE 191 PROTEIN"/>
    <property type="match status" value="1"/>
</dbReference>
<evidence type="ECO:0000256" key="2">
    <source>
        <dbReference type="SAM" id="SignalP"/>
    </source>
</evidence>
<dbReference type="InterPro" id="IPR008928">
    <property type="entry name" value="6-hairpin_glycosidase_sf"/>
</dbReference>
<feature type="chain" id="PRO_5047400453" evidence="2">
    <location>
        <begin position="19"/>
        <end position="527"/>
    </location>
</feature>
<feature type="compositionally biased region" description="Low complexity" evidence="1">
    <location>
        <begin position="59"/>
        <end position="77"/>
    </location>
</feature>
<proteinExistence type="predicted"/>
<organism evidence="3 4">
    <name type="scientific">Lentzea cavernae</name>
    <dbReference type="NCBI Taxonomy" id="2020703"/>
    <lineage>
        <taxon>Bacteria</taxon>
        <taxon>Bacillati</taxon>
        <taxon>Actinomycetota</taxon>
        <taxon>Actinomycetes</taxon>
        <taxon>Pseudonocardiales</taxon>
        <taxon>Pseudonocardiaceae</taxon>
        <taxon>Lentzea</taxon>
    </lineage>
</organism>
<dbReference type="Proteomes" id="UP000605568">
    <property type="component" value="Unassembled WGS sequence"/>
</dbReference>
<reference evidence="4" key="1">
    <citation type="journal article" date="2019" name="Int. J. Syst. Evol. Microbiol.">
        <title>The Global Catalogue of Microorganisms (GCM) 10K type strain sequencing project: providing services to taxonomists for standard genome sequencing and annotation.</title>
        <authorList>
            <consortium name="The Broad Institute Genomics Platform"/>
            <consortium name="The Broad Institute Genome Sequencing Center for Infectious Disease"/>
            <person name="Wu L."/>
            <person name="Ma J."/>
        </authorList>
    </citation>
    <scope>NUCLEOTIDE SEQUENCE [LARGE SCALE GENOMIC DNA]</scope>
    <source>
        <strain evidence="4">CGMCC 4.7367</strain>
    </source>
</reference>
<dbReference type="Gene3D" id="1.50.10.20">
    <property type="match status" value="1"/>
</dbReference>
<accession>A0ABQ3LWV9</accession>
<evidence type="ECO:0000256" key="1">
    <source>
        <dbReference type="SAM" id="MobiDB-lite"/>
    </source>
</evidence>
<dbReference type="InterPro" id="IPR005198">
    <property type="entry name" value="Glyco_hydro_76"/>
</dbReference>
<feature type="region of interest" description="Disordered" evidence="1">
    <location>
        <begin position="489"/>
        <end position="511"/>
    </location>
</feature>
<evidence type="ECO:0000313" key="3">
    <source>
        <dbReference type="EMBL" id="GHH27955.1"/>
    </source>
</evidence>
<keyword evidence="2" id="KW-0732">Signal</keyword>
<dbReference type="PANTHER" id="PTHR47791:SF3">
    <property type="entry name" value="MEIOTICALLY UP-REGULATED GENE 191 PROTEIN"/>
    <property type="match status" value="1"/>
</dbReference>
<keyword evidence="4" id="KW-1185">Reference proteome</keyword>
<gene>
    <name evidence="3" type="ORF">GCM10017774_01350</name>
</gene>
<keyword evidence="3" id="KW-0378">Hydrolase</keyword>
<protein>
    <submittedName>
        <fullName evidence="3">Glycosyl hydrolase</fullName>
    </submittedName>
</protein>
<dbReference type="SUPFAM" id="SSF48208">
    <property type="entry name" value="Six-hairpin glycosidases"/>
    <property type="match status" value="1"/>
</dbReference>